<dbReference type="Proteomes" id="UP001165302">
    <property type="component" value="Unassembled WGS sequence"/>
</dbReference>
<comment type="caution">
    <text evidence="1">The sequence shown here is derived from an EMBL/GenBank/DDBJ whole genome shotgun (WGS) entry which is preliminary data.</text>
</comment>
<gene>
    <name evidence="1" type="ORF">IPZ78_15600</name>
</gene>
<proteinExistence type="predicted"/>
<keyword evidence="2" id="KW-1185">Reference proteome</keyword>
<evidence type="ECO:0000313" key="2">
    <source>
        <dbReference type="Proteomes" id="UP001165302"/>
    </source>
</evidence>
<dbReference type="InterPro" id="IPR032299">
    <property type="entry name" value="DUF4843"/>
</dbReference>
<evidence type="ECO:0000313" key="1">
    <source>
        <dbReference type="EMBL" id="MCA5006571.1"/>
    </source>
</evidence>
<reference evidence="1" key="1">
    <citation type="submission" date="2020-10" db="EMBL/GenBank/DDBJ databases">
        <authorList>
            <person name="Lu T."/>
            <person name="Wang Q."/>
            <person name="Han X."/>
        </authorList>
    </citation>
    <scope>NUCLEOTIDE SEQUENCE</scope>
    <source>
        <strain evidence="1">WQ 366</strain>
    </source>
</reference>
<dbReference type="Pfam" id="PF16132">
    <property type="entry name" value="DUF4843"/>
    <property type="match status" value="1"/>
</dbReference>
<organism evidence="1 2">
    <name type="scientific">Sphingobacterium bovistauri</name>
    <dbReference type="NCBI Taxonomy" id="2781959"/>
    <lineage>
        <taxon>Bacteria</taxon>
        <taxon>Pseudomonadati</taxon>
        <taxon>Bacteroidota</taxon>
        <taxon>Sphingobacteriia</taxon>
        <taxon>Sphingobacteriales</taxon>
        <taxon>Sphingobacteriaceae</taxon>
        <taxon>Sphingobacterium</taxon>
    </lineage>
</organism>
<dbReference type="EMBL" id="JADEYP010000038">
    <property type="protein sequence ID" value="MCA5006571.1"/>
    <property type="molecule type" value="Genomic_DNA"/>
</dbReference>
<sequence>MKFLKFIAILTAFIQYSCSENEDLLFKQNKTDINVWLGQLNAPIDSGNFNFSHIVDSKDSLMFNYRLLGYPLTSDLEFELEAFEGNLDDVQFEFSKYVINAGEYQGRFPIYFLKPENFNHFKENAGKIKFRIKETDNIKSGALELSTLTVILQNGLVIPAHWQTAPLYYLSLSRYFGTYSAVKHSLLIQLSGKTEFRIYSNRNATINDTEAMSIAEATNYKDLGKNYLIEYKKANNNRGLLDENGLEVTFP</sequence>
<accession>A0ABS7Z8N5</accession>
<name>A0ABS7Z8N5_9SPHI</name>
<dbReference type="RefSeq" id="WP_225554929.1">
    <property type="nucleotide sequence ID" value="NZ_JADEYP010000038.1"/>
</dbReference>
<protein>
    <submittedName>
        <fullName evidence="1">DUF4843 domain-containing protein</fullName>
    </submittedName>
</protein>